<dbReference type="InterPro" id="IPR036097">
    <property type="entry name" value="HisK_dim/P_sf"/>
</dbReference>
<dbReference type="Proteomes" id="UP000182332">
    <property type="component" value="Unassembled WGS sequence"/>
</dbReference>
<comment type="catalytic activity">
    <reaction evidence="1">
        <text>ATP + protein L-histidine = ADP + protein N-phospho-L-histidine.</text>
        <dbReference type="EC" id="2.7.13.3"/>
    </reaction>
</comment>
<dbReference type="Gene3D" id="1.10.287.130">
    <property type="match status" value="1"/>
</dbReference>
<keyword evidence="5" id="KW-0547">Nucleotide-binding</keyword>
<dbReference type="PROSITE" id="PS50109">
    <property type="entry name" value="HIS_KIN"/>
    <property type="match status" value="1"/>
</dbReference>
<keyword evidence="7" id="KW-0067">ATP-binding</keyword>
<dbReference type="EMBL" id="FOHW01000004">
    <property type="protein sequence ID" value="SES95233.1"/>
    <property type="molecule type" value="Genomic_DNA"/>
</dbReference>
<dbReference type="Gene3D" id="3.30.565.10">
    <property type="entry name" value="Histidine kinase-like ATPase, C-terminal domain"/>
    <property type="match status" value="1"/>
</dbReference>
<evidence type="ECO:0000313" key="11">
    <source>
        <dbReference type="Proteomes" id="UP000182332"/>
    </source>
</evidence>
<dbReference type="InterPro" id="IPR036890">
    <property type="entry name" value="HATPase_C_sf"/>
</dbReference>
<proteinExistence type="predicted"/>
<reference evidence="10 11" key="1">
    <citation type="submission" date="2016-10" db="EMBL/GenBank/DDBJ databases">
        <authorList>
            <person name="de Groot N.N."/>
        </authorList>
    </citation>
    <scope>NUCLEOTIDE SEQUENCE [LARGE SCALE GENOMIC DNA]</scope>
    <source>
        <strain evidence="10 11">DSM 11363</strain>
    </source>
</reference>
<keyword evidence="4" id="KW-0808">Transferase</keyword>
<name>A0A1I0ALR2_9PSED</name>
<evidence type="ECO:0000256" key="3">
    <source>
        <dbReference type="ARBA" id="ARBA00022553"/>
    </source>
</evidence>
<dbReference type="SMART" id="SM00387">
    <property type="entry name" value="HATPase_c"/>
    <property type="match status" value="1"/>
</dbReference>
<dbReference type="InterPro" id="IPR003661">
    <property type="entry name" value="HisK_dim/P_dom"/>
</dbReference>
<dbReference type="AlphaFoldDB" id="A0A1I0ALR2"/>
<accession>A0A1I0ALR2</accession>
<evidence type="ECO:0000256" key="2">
    <source>
        <dbReference type="ARBA" id="ARBA00012438"/>
    </source>
</evidence>
<dbReference type="RefSeq" id="WP_074885558.1">
    <property type="nucleotide sequence ID" value="NZ_FOHW01000004.1"/>
</dbReference>
<feature type="domain" description="Histidine kinase" evidence="9">
    <location>
        <begin position="69"/>
        <end position="283"/>
    </location>
</feature>
<dbReference type="InterPro" id="IPR004358">
    <property type="entry name" value="Sig_transdc_His_kin-like_C"/>
</dbReference>
<dbReference type="InterPro" id="IPR005467">
    <property type="entry name" value="His_kinase_dom"/>
</dbReference>
<keyword evidence="8" id="KW-0902">Two-component regulatory system</keyword>
<dbReference type="SUPFAM" id="SSF47384">
    <property type="entry name" value="Homodimeric domain of signal transducing histidine kinase"/>
    <property type="match status" value="1"/>
</dbReference>
<dbReference type="SUPFAM" id="SSF55874">
    <property type="entry name" value="ATPase domain of HSP90 chaperone/DNA topoisomerase II/histidine kinase"/>
    <property type="match status" value="1"/>
</dbReference>
<evidence type="ECO:0000256" key="8">
    <source>
        <dbReference type="ARBA" id="ARBA00023012"/>
    </source>
</evidence>
<dbReference type="PANTHER" id="PTHR43065">
    <property type="entry name" value="SENSOR HISTIDINE KINASE"/>
    <property type="match status" value="1"/>
</dbReference>
<dbReference type="PRINTS" id="PR00344">
    <property type="entry name" value="BCTRLSENSOR"/>
</dbReference>
<dbReference type="GO" id="GO:0005524">
    <property type="term" value="F:ATP binding"/>
    <property type="evidence" value="ECO:0007669"/>
    <property type="project" value="UniProtKB-KW"/>
</dbReference>
<evidence type="ECO:0000256" key="1">
    <source>
        <dbReference type="ARBA" id="ARBA00000085"/>
    </source>
</evidence>
<organism evidence="10 11">
    <name type="scientific">Pseudomonas graminis</name>
    <dbReference type="NCBI Taxonomy" id="158627"/>
    <lineage>
        <taxon>Bacteria</taxon>
        <taxon>Pseudomonadati</taxon>
        <taxon>Pseudomonadota</taxon>
        <taxon>Gammaproteobacteria</taxon>
        <taxon>Pseudomonadales</taxon>
        <taxon>Pseudomonadaceae</taxon>
        <taxon>Pseudomonas</taxon>
    </lineage>
</organism>
<evidence type="ECO:0000313" key="10">
    <source>
        <dbReference type="EMBL" id="SES95233.1"/>
    </source>
</evidence>
<keyword evidence="6 10" id="KW-0418">Kinase</keyword>
<evidence type="ECO:0000256" key="5">
    <source>
        <dbReference type="ARBA" id="ARBA00022741"/>
    </source>
</evidence>
<dbReference type="PANTHER" id="PTHR43065:SF10">
    <property type="entry name" value="PEROXIDE STRESS-ACTIVATED HISTIDINE KINASE MAK3"/>
    <property type="match status" value="1"/>
</dbReference>
<dbReference type="CDD" id="cd00082">
    <property type="entry name" value="HisKA"/>
    <property type="match status" value="1"/>
</dbReference>
<evidence type="ECO:0000256" key="6">
    <source>
        <dbReference type="ARBA" id="ARBA00022777"/>
    </source>
</evidence>
<evidence type="ECO:0000259" key="9">
    <source>
        <dbReference type="PROSITE" id="PS50109"/>
    </source>
</evidence>
<evidence type="ECO:0000256" key="4">
    <source>
        <dbReference type="ARBA" id="ARBA00022679"/>
    </source>
</evidence>
<dbReference type="OrthoDB" id="1931120at2"/>
<gene>
    <name evidence="10" type="ORF">SAMN05216197_10475</name>
</gene>
<dbReference type="EC" id="2.7.13.3" evidence="2"/>
<dbReference type="GO" id="GO:0000155">
    <property type="term" value="F:phosphorelay sensor kinase activity"/>
    <property type="evidence" value="ECO:0007669"/>
    <property type="project" value="InterPro"/>
</dbReference>
<keyword evidence="3" id="KW-0597">Phosphoprotein</keyword>
<protein>
    <recommendedName>
        <fullName evidence="2">histidine kinase</fullName>
        <ecNumber evidence="2">2.7.13.3</ecNumber>
    </recommendedName>
</protein>
<dbReference type="Pfam" id="PF02518">
    <property type="entry name" value="HATPase_c"/>
    <property type="match status" value="1"/>
</dbReference>
<evidence type="ECO:0000256" key="7">
    <source>
        <dbReference type="ARBA" id="ARBA00022840"/>
    </source>
</evidence>
<sequence length="284" mass="30460">MLDEHQSPLYTRFPQPAEQHWPDAIRHPSLPALGHPTACLASACHQDAAAQSDYAHSLHARKMAEFSASIAHEICQPLLGIAANAAASLRWLQRDVPDIEEAIAGLTDIRAGCERAANIVKALGALARQAPLKLQILKIDDVIRDAIRLTQPALTAQGVRLDTGLFVDQSIVADAVQLQQLLVNLITNAVEAMAGAGRDAAVVRITSFTLDDGVEVCIEDNGPGIPAERREQIFGAFYTTKRSGLGVGLAICRSVVDAHHGRIWAQASASGGARIRFQLPTCCY</sequence>
<dbReference type="InterPro" id="IPR003594">
    <property type="entry name" value="HATPase_dom"/>
</dbReference>